<protein>
    <submittedName>
        <fullName evidence="11">Uncharacterized protein LOC112692723</fullName>
    </submittedName>
</protein>
<proteinExistence type="inferred from homology"/>
<gene>
    <name evidence="11" type="primary">LOC112692723</name>
</gene>
<comment type="similarity">
    <text evidence="2">Belongs to the FAM187 family.</text>
</comment>
<accession>A0A8B8GJ57</accession>
<dbReference type="AlphaFoldDB" id="A0A8B8GJ57"/>
<keyword evidence="3 8" id="KW-0812">Transmembrane</keyword>
<dbReference type="InterPro" id="IPR007110">
    <property type="entry name" value="Ig-like_dom"/>
</dbReference>
<feature type="transmembrane region" description="Helical" evidence="8">
    <location>
        <begin position="286"/>
        <end position="307"/>
    </location>
</feature>
<keyword evidence="6 8" id="KW-0472">Membrane</keyword>
<evidence type="ECO:0000256" key="2">
    <source>
        <dbReference type="ARBA" id="ARBA00008727"/>
    </source>
</evidence>
<dbReference type="Gene3D" id="2.60.40.10">
    <property type="entry name" value="Immunoglobulins"/>
    <property type="match status" value="1"/>
</dbReference>
<keyword evidence="4" id="KW-0732">Signal</keyword>
<dbReference type="PROSITE" id="PS50835">
    <property type="entry name" value="IG_LIKE"/>
    <property type="match status" value="1"/>
</dbReference>
<reference evidence="11" key="1">
    <citation type="submission" date="2025-08" db="UniProtKB">
        <authorList>
            <consortium name="RefSeq"/>
        </authorList>
    </citation>
    <scope>IDENTIFICATION</scope>
    <source>
        <tissue evidence="11">Whole body</tissue>
    </source>
</reference>
<evidence type="ECO:0000256" key="3">
    <source>
        <dbReference type="ARBA" id="ARBA00022692"/>
    </source>
</evidence>
<dbReference type="InterPro" id="IPR039311">
    <property type="entry name" value="FAM187A/B"/>
</dbReference>
<dbReference type="PANTHER" id="PTHR32178:SF6">
    <property type="entry name" value="IG-LIKE DOMAIN-CONTAINING PROTEIN"/>
    <property type="match status" value="1"/>
</dbReference>
<evidence type="ECO:0000256" key="7">
    <source>
        <dbReference type="ARBA" id="ARBA00023180"/>
    </source>
</evidence>
<evidence type="ECO:0000256" key="6">
    <source>
        <dbReference type="ARBA" id="ARBA00023136"/>
    </source>
</evidence>
<dbReference type="GeneID" id="112692723"/>
<evidence type="ECO:0000256" key="4">
    <source>
        <dbReference type="ARBA" id="ARBA00022729"/>
    </source>
</evidence>
<organism evidence="10 11">
    <name type="scientific">Sipha flava</name>
    <name type="common">yellow sugarcane aphid</name>
    <dbReference type="NCBI Taxonomy" id="143950"/>
    <lineage>
        <taxon>Eukaryota</taxon>
        <taxon>Metazoa</taxon>
        <taxon>Ecdysozoa</taxon>
        <taxon>Arthropoda</taxon>
        <taxon>Hexapoda</taxon>
        <taxon>Insecta</taxon>
        <taxon>Pterygota</taxon>
        <taxon>Neoptera</taxon>
        <taxon>Paraneoptera</taxon>
        <taxon>Hemiptera</taxon>
        <taxon>Sternorrhyncha</taxon>
        <taxon>Aphidomorpha</taxon>
        <taxon>Aphidoidea</taxon>
        <taxon>Aphididae</taxon>
        <taxon>Sipha</taxon>
    </lineage>
</organism>
<name>A0A8B8GJ57_9HEMI</name>
<dbReference type="InterPro" id="IPR036179">
    <property type="entry name" value="Ig-like_dom_sf"/>
</dbReference>
<evidence type="ECO:0000259" key="9">
    <source>
        <dbReference type="PROSITE" id="PS50835"/>
    </source>
</evidence>
<evidence type="ECO:0000256" key="8">
    <source>
        <dbReference type="SAM" id="Phobius"/>
    </source>
</evidence>
<dbReference type="GO" id="GO:0016020">
    <property type="term" value="C:membrane"/>
    <property type="evidence" value="ECO:0007669"/>
    <property type="project" value="UniProtKB-SubCell"/>
</dbReference>
<dbReference type="SUPFAM" id="SSF48726">
    <property type="entry name" value="Immunoglobulin"/>
    <property type="match status" value="1"/>
</dbReference>
<comment type="subcellular location">
    <subcellularLocation>
        <location evidence="1">Membrane</location>
        <topology evidence="1">Single-pass type I membrane protein</topology>
    </subcellularLocation>
</comment>
<keyword evidence="7" id="KW-0325">Glycoprotein</keyword>
<evidence type="ECO:0000256" key="1">
    <source>
        <dbReference type="ARBA" id="ARBA00004479"/>
    </source>
</evidence>
<evidence type="ECO:0000313" key="10">
    <source>
        <dbReference type="Proteomes" id="UP000694846"/>
    </source>
</evidence>
<dbReference type="InterPro" id="IPR013783">
    <property type="entry name" value="Ig-like_fold"/>
</dbReference>
<dbReference type="Proteomes" id="UP000694846">
    <property type="component" value="Unplaced"/>
</dbReference>
<dbReference type="PANTHER" id="PTHR32178">
    <property type="entry name" value="FAM187"/>
    <property type="match status" value="1"/>
</dbReference>
<keyword evidence="5 8" id="KW-1133">Transmembrane helix</keyword>
<sequence>MDKYKSGYYQCKLSNSEAGPYFIELIKDEMPITLINNTIKNYKSTKIILNGLDLNIRYHWTKWSSCSKCEEMGKKTKFGHCYVSLNEITINKANMKHNLTKNHKGQEIDSLQNLLYAFDTGLPCQSNLIDRLYTFDNILKNKTPQIMVEYCKVKCNNNEIFEIKDFKGNIKERVNNSADIYSPLQIIPELPPKVETLVITTFLNKQLNITCPGNLNSDAPYEWRINNQIISSTSGRIKSDILNRLIVQNITQDDEKIYTCWQVDYLAGIVEIILIKDFKISIQEYLHLYGVYFILGIFIWVGFKICFDREAATFL</sequence>
<keyword evidence="10" id="KW-1185">Reference proteome</keyword>
<evidence type="ECO:0000313" key="11">
    <source>
        <dbReference type="RefSeq" id="XP_025423269.1"/>
    </source>
</evidence>
<dbReference type="OrthoDB" id="6434091at2759"/>
<feature type="domain" description="Ig-like" evidence="9">
    <location>
        <begin position="192"/>
        <end position="260"/>
    </location>
</feature>
<evidence type="ECO:0000256" key="5">
    <source>
        <dbReference type="ARBA" id="ARBA00022989"/>
    </source>
</evidence>
<dbReference type="RefSeq" id="XP_025423269.1">
    <property type="nucleotide sequence ID" value="XM_025567484.1"/>
</dbReference>